<accession>A0A9P7VIB7</accession>
<dbReference type="OrthoDB" id="2985335at2759"/>
<evidence type="ECO:0000313" key="3">
    <source>
        <dbReference type="Proteomes" id="UP000812287"/>
    </source>
</evidence>
<protein>
    <submittedName>
        <fullName evidence="2">Uncharacterized protein</fullName>
    </submittedName>
</protein>
<dbReference type="EMBL" id="MU250562">
    <property type="protein sequence ID" value="KAG7441234.1"/>
    <property type="molecule type" value="Genomic_DNA"/>
</dbReference>
<dbReference type="RefSeq" id="XP_043034734.1">
    <property type="nucleotide sequence ID" value="XM_043177830.1"/>
</dbReference>
<feature type="chain" id="PRO_5040494427" evidence="1">
    <location>
        <begin position="19"/>
        <end position="188"/>
    </location>
</feature>
<organism evidence="2 3">
    <name type="scientific">Guyanagaster necrorhizus</name>
    <dbReference type="NCBI Taxonomy" id="856835"/>
    <lineage>
        <taxon>Eukaryota</taxon>
        <taxon>Fungi</taxon>
        <taxon>Dikarya</taxon>
        <taxon>Basidiomycota</taxon>
        <taxon>Agaricomycotina</taxon>
        <taxon>Agaricomycetes</taxon>
        <taxon>Agaricomycetidae</taxon>
        <taxon>Agaricales</taxon>
        <taxon>Marasmiineae</taxon>
        <taxon>Physalacriaceae</taxon>
        <taxon>Guyanagaster</taxon>
    </lineage>
</organism>
<keyword evidence="1" id="KW-0732">Signal</keyword>
<evidence type="ECO:0000313" key="2">
    <source>
        <dbReference type="EMBL" id="KAG7441234.1"/>
    </source>
</evidence>
<feature type="signal peptide" evidence="1">
    <location>
        <begin position="1"/>
        <end position="18"/>
    </location>
</feature>
<reference evidence="2" key="1">
    <citation type="submission" date="2020-11" db="EMBL/GenBank/DDBJ databases">
        <title>Adaptations for nitrogen fixation in a non-lichenized fungal sporocarp promotes dispersal by wood-feeding termites.</title>
        <authorList>
            <consortium name="DOE Joint Genome Institute"/>
            <person name="Koch R.A."/>
            <person name="Yoon G."/>
            <person name="Arayal U."/>
            <person name="Lail K."/>
            <person name="Amirebrahimi M."/>
            <person name="Labutti K."/>
            <person name="Lipzen A."/>
            <person name="Riley R."/>
            <person name="Barry K."/>
            <person name="Henrissat B."/>
            <person name="Grigoriev I.V."/>
            <person name="Herr J.R."/>
            <person name="Aime M.C."/>
        </authorList>
    </citation>
    <scope>NUCLEOTIDE SEQUENCE</scope>
    <source>
        <strain evidence="2">MCA 3950</strain>
    </source>
</reference>
<keyword evidence="3" id="KW-1185">Reference proteome</keyword>
<dbReference type="AlphaFoldDB" id="A0A9P7VIB7"/>
<name>A0A9P7VIB7_9AGAR</name>
<proteinExistence type="predicted"/>
<dbReference type="Proteomes" id="UP000812287">
    <property type="component" value="Unassembled WGS sequence"/>
</dbReference>
<gene>
    <name evidence="2" type="ORF">BT62DRAFT_1011820</name>
</gene>
<sequence>MQHRVTVVAFLLLHLVLAALPYDDQRIHYAVLVLKELFLWALPSTAIEVLDREIEGAHRDLLEAVEARRLGRNPSKTLRDIFYRLEDSFGVLQEQTRLSSRYPWTDFWAMLRGRFIPIYMCLWEVKDFRRQIVSLSRDREQSPSHFLPPSLRFLLSDSFVGIALFTSFGGSVPRRDCYLRTHCFIPNL</sequence>
<dbReference type="GeneID" id="66100117"/>
<comment type="caution">
    <text evidence="2">The sequence shown here is derived from an EMBL/GenBank/DDBJ whole genome shotgun (WGS) entry which is preliminary data.</text>
</comment>
<evidence type="ECO:0000256" key="1">
    <source>
        <dbReference type="SAM" id="SignalP"/>
    </source>
</evidence>